<dbReference type="AlphaFoldDB" id="A0A454XMS6"/>
<dbReference type="PANTHER" id="PTHR11571:SF224">
    <property type="entry name" value="HEMATOPOIETIC PROSTAGLANDIN D SYNTHASE"/>
    <property type="match status" value="1"/>
</dbReference>
<dbReference type="OMA" id="WAMIAFG"/>
<accession>A0A8R1UTU6</accession>
<dbReference type="PROSITE" id="PS50405">
    <property type="entry name" value="GST_CTER"/>
    <property type="match status" value="1"/>
</dbReference>
<reference evidence="6" key="1">
    <citation type="journal article" date="2008" name="Nat. Genet.">
        <title>The Pristionchus pacificus genome provides a unique perspective on nematode lifestyle and parasitism.</title>
        <authorList>
            <person name="Dieterich C."/>
            <person name="Clifton S.W."/>
            <person name="Schuster L.N."/>
            <person name="Chinwalla A."/>
            <person name="Delehaunty K."/>
            <person name="Dinkelacker I."/>
            <person name="Fulton L."/>
            <person name="Fulton R."/>
            <person name="Godfrey J."/>
            <person name="Minx P."/>
            <person name="Mitreva M."/>
            <person name="Roeseler W."/>
            <person name="Tian H."/>
            <person name="Witte H."/>
            <person name="Yang S.P."/>
            <person name="Wilson R.K."/>
            <person name="Sommer R.J."/>
        </authorList>
    </citation>
    <scope>NUCLEOTIDE SEQUENCE [LARGE SCALE GENOMIC DNA]</scope>
    <source>
        <strain evidence="6">PS312</strain>
    </source>
</reference>
<accession>A0A454XMS6</accession>
<dbReference type="Pfam" id="PF14497">
    <property type="entry name" value="GST_C_3"/>
    <property type="match status" value="1"/>
</dbReference>
<dbReference type="OrthoDB" id="414243at2759"/>
<gene>
    <name evidence="5" type="primary">WBGene00279044</name>
</gene>
<evidence type="ECO:0000256" key="3">
    <source>
        <dbReference type="ARBA" id="ARBA00038317"/>
    </source>
</evidence>
<dbReference type="PROSITE" id="PS50404">
    <property type="entry name" value="GST_NTER"/>
    <property type="match status" value="1"/>
</dbReference>
<evidence type="ECO:0000256" key="1">
    <source>
        <dbReference type="ARBA" id="ARBA00012452"/>
    </source>
</evidence>
<dbReference type="SFLD" id="SFLDS00019">
    <property type="entry name" value="Glutathione_Transferase_(cytos"/>
    <property type="match status" value="1"/>
</dbReference>
<dbReference type="EC" id="2.5.1.18" evidence="1"/>
<sequence>MPFYKLSYFNGRALGEVSRQLFHLSGTPFEDERVTAKEWDDLKGTTPFGQLPVLYVDGKPLPQSFAIARYLAKEFGYAGKTAFEEAWADALADQFKDYLNEMKPFMMLVYGFGDGDKDQMKKDIALPAINKLFTILEKAAKDNGSNGHFVGDSLTWVDLLISDHIGILEAIVSNPIDSFPLVQEIRRKTSTHPKVKKWIDKRPATTF</sequence>
<dbReference type="GO" id="GO:0004364">
    <property type="term" value="F:glutathione transferase activity"/>
    <property type="evidence" value="ECO:0000318"/>
    <property type="project" value="GO_Central"/>
</dbReference>
<dbReference type="InterPro" id="IPR036282">
    <property type="entry name" value="Glutathione-S-Trfase_C_sf"/>
</dbReference>
<dbReference type="Gene3D" id="1.20.1050.10">
    <property type="match status" value="1"/>
</dbReference>
<dbReference type="CDD" id="cd03039">
    <property type="entry name" value="GST_N_Sigma_like"/>
    <property type="match status" value="1"/>
</dbReference>
<dbReference type="Pfam" id="PF02798">
    <property type="entry name" value="GST_N"/>
    <property type="match status" value="1"/>
</dbReference>
<dbReference type="PANTHER" id="PTHR11571">
    <property type="entry name" value="GLUTATHIONE S-TRANSFERASE"/>
    <property type="match status" value="1"/>
</dbReference>
<evidence type="ECO:0000313" key="6">
    <source>
        <dbReference type="Proteomes" id="UP000005239"/>
    </source>
</evidence>
<dbReference type="InterPro" id="IPR036249">
    <property type="entry name" value="Thioredoxin-like_sf"/>
</dbReference>
<dbReference type="InterPro" id="IPR010987">
    <property type="entry name" value="Glutathione-S-Trfase_C-like"/>
</dbReference>
<comment type="catalytic activity">
    <reaction evidence="4">
        <text>RX + glutathione = an S-substituted glutathione + a halide anion + H(+)</text>
        <dbReference type="Rhea" id="RHEA:16437"/>
        <dbReference type="ChEBI" id="CHEBI:15378"/>
        <dbReference type="ChEBI" id="CHEBI:16042"/>
        <dbReference type="ChEBI" id="CHEBI:17792"/>
        <dbReference type="ChEBI" id="CHEBI:57925"/>
        <dbReference type="ChEBI" id="CHEBI:90779"/>
        <dbReference type="EC" id="2.5.1.18"/>
    </reaction>
</comment>
<name>A0A454XMS6_PRIPA</name>
<dbReference type="CDD" id="cd03192">
    <property type="entry name" value="GST_C_Sigma_like"/>
    <property type="match status" value="1"/>
</dbReference>
<dbReference type="SUPFAM" id="SSF47616">
    <property type="entry name" value="GST C-terminal domain-like"/>
    <property type="match status" value="1"/>
</dbReference>
<organism evidence="5 6">
    <name type="scientific">Pristionchus pacificus</name>
    <name type="common">Parasitic nematode worm</name>
    <dbReference type="NCBI Taxonomy" id="54126"/>
    <lineage>
        <taxon>Eukaryota</taxon>
        <taxon>Metazoa</taxon>
        <taxon>Ecdysozoa</taxon>
        <taxon>Nematoda</taxon>
        <taxon>Chromadorea</taxon>
        <taxon>Rhabditida</taxon>
        <taxon>Rhabditina</taxon>
        <taxon>Diplogasteromorpha</taxon>
        <taxon>Diplogasteroidea</taxon>
        <taxon>Neodiplogasteridae</taxon>
        <taxon>Pristionchus</taxon>
    </lineage>
</organism>
<dbReference type="Gene3D" id="3.40.30.10">
    <property type="entry name" value="Glutaredoxin"/>
    <property type="match status" value="1"/>
</dbReference>
<proteinExistence type="inferred from homology"/>
<dbReference type="GO" id="GO:0006749">
    <property type="term" value="P:glutathione metabolic process"/>
    <property type="evidence" value="ECO:0000318"/>
    <property type="project" value="GO_Central"/>
</dbReference>
<dbReference type="SFLD" id="SFLDG01205">
    <property type="entry name" value="AMPS.1"/>
    <property type="match status" value="1"/>
</dbReference>
<dbReference type="SFLD" id="SFLDG00363">
    <property type="entry name" value="AMPS_(cytGST):_Alpha-__Mu-__Pi"/>
    <property type="match status" value="1"/>
</dbReference>
<comment type="similarity">
    <text evidence="3">Belongs to the GST superfamily. Sigma family.</text>
</comment>
<dbReference type="FunFam" id="3.40.30.10:FF:000189">
    <property type="entry name" value="Glutathione S-Transferase"/>
    <property type="match status" value="1"/>
</dbReference>
<dbReference type="InterPro" id="IPR040079">
    <property type="entry name" value="Glutathione_S-Trfase"/>
</dbReference>
<dbReference type="EnsemblMetazoa" id="PPA40675.1">
    <property type="protein sequence ID" value="PPA40675.1"/>
    <property type="gene ID" value="WBGene00279044"/>
</dbReference>
<reference evidence="5" key="2">
    <citation type="submission" date="2022-06" db="UniProtKB">
        <authorList>
            <consortium name="EnsemblMetazoa"/>
        </authorList>
    </citation>
    <scope>IDENTIFICATION</scope>
    <source>
        <strain evidence="5">PS312</strain>
    </source>
</reference>
<dbReference type="InterPro" id="IPR004045">
    <property type="entry name" value="Glutathione_S-Trfase_N"/>
</dbReference>
<dbReference type="InterPro" id="IPR050213">
    <property type="entry name" value="GST_superfamily"/>
</dbReference>
<protein>
    <recommendedName>
        <fullName evidence="1">glutathione transferase</fullName>
        <ecNumber evidence="1">2.5.1.18</ecNumber>
    </recommendedName>
</protein>
<keyword evidence="2" id="KW-0808">Transferase</keyword>
<dbReference type="InterPro" id="IPR004046">
    <property type="entry name" value="GST_C"/>
</dbReference>
<dbReference type="Proteomes" id="UP000005239">
    <property type="component" value="Unassembled WGS sequence"/>
</dbReference>
<evidence type="ECO:0000256" key="4">
    <source>
        <dbReference type="ARBA" id="ARBA00047960"/>
    </source>
</evidence>
<keyword evidence="6" id="KW-1185">Reference proteome</keyword>
<evidence type="ECO:0000256" key="2">
    <source>
        <dbReference type="ARBA" id="ARBA00022679"/>
    </source>
</evidence>
<dbReference type="FunFam" id="1.20.1050.10:FF:000044">
    <property type="entry name" value="Glutathione S-transferase"/>
    <property type="match status" value="1"/>
</dbReference>
<evidence type="ECO:0000313" key="5">
    <source>
        <dbReference type="EnsemblMetazoa" id="PPA40675.1"/>
    </source>
</evidence>
<dbReference type="SUPFAM" id="SSF52833">
    <property type="entry name" value="Thioredoxin-like"/>
    <property type="match status" value="1"/>
</dbReference>